<comment type="caution">
    <text evidence="2">The sequence shown here is derived from an EMBL/GenBank/DDBJ whole genome shotgun (WGS) entry which is preliminary data.</text>
</comment>
<dbReference type="Proteomes" id="UP001148614">
    <property type="component" value="Unassembled WGS sequence"/>
</dbReference>
<name>A0A9W8THQ6_9PEZI</name>
<dbReference type="VEuPathDB" id="FungiDB:F4678DRAFT_468667"/>
<protein>
    <submittedName>
        <fullName evidence="2">Uncharacterized protein</fullName>
    </submittedName>
</protein>
<feature type="region of interest" description="Disordered" evidence="1">
    <location>
        <begin position="1"/>
        <end position="50"/>
    </location>
</feature>
<accession>A0A9W8THQ6</accession>
<organism evidence="2 3">
    <name type="scientific">Xylaria arbuscula</name>
    <dbReference type="NCBI Taxonomy" id="114810"/>
    <lineage>
        <taxon>Eukaryota</taxon>
        <taxon>Fungi</taxon>
        <taxon>Dikarya</taxon>
        <taxon>Ascomycota</taxon>
        <taxon>Pezizomycotina</taxon>
        <taxon>Sordariomycetes</taxon>
        <taxon>Xylariomycetidae</taxon>
        <taxon>Xylariales</taxon>
        <taxon>Xylariaceae</taxon>
        <taxon>Xylaria</taxon>
    </lineage>
</organism>
<proteinExistence type="predicted"/>
<sequence length="398" mass="45219">MDQLERLKLPTRASRASRSRTAAPSAGRTIIKDDRQSARSPTKKTRRKHDGARKKNVIFCRTEEAYTCHLSLLILLHTKSYNTLHPVRQDDSQRSIEFDFASFPSASYRVFFDDLLEALCCQETLPSKLPYLDALQQSLVDVLQLLHSHNISFPVSTSDIEFSRHMSEEWRDIKSLKLFLPFNKKACWASDKLPPSWKADQLACAESIFLIPKLLTRLAASPQPTLLDLASQQALTVYLRENPTFHHDKYCLGITPITAELAHQIAYNLVMRNMAKESCEILESFFGGPMPLPEPGAPPDAICRTLSDLRARAVESGKHHGSNTMLYQDLKAKLLVDSPAMVTRFVCCRAKVASVLRDPDKRQWWLTAMDLYDAFLSNHGPSSRLERVCAFDLNHYRD</sequence>
<gene>
    <name evidence="2" type="ORF">NPX13_g10174</name>
</gene>
<feature type="compositionally biased region" description="Low complexity" evidence="1">
    <location>
        <begin position="10"/>
        <end position="26"/>
    </location>
</feature>
<keyword evidence="3" id="KW-1185">Reference proteome</keyword>
<dbReference type="AlphaFoldDB" id="A0A9W8THQ6"/>
<evidence type="ECO:0000256" key="1">
    <source>
        <dbReference type="SAM" id="MobiDB-lite"/>
    </source>
</evidence>
<dbReference type="EMBL" id="JANPWZ010002767">
    <property type="protein sequence ID" value="KAJ3556262.1"/>
    <property type="molecule type" value="Genomic_DNA"/>
</dbReference>
<reference evidence="2" key="1">
    <citation type="submission" date="2022-07" db="EMBL/GenBank/DDBJ databases">
        <title>Genome Sequence of Xylaria arbuscula.</title>
        <authorList>
            <person name="Buettner E."/>
        </authorList>
    </citation>
    <scope>NUCLEOTIDE SEQUENCE</scope>
    <source>
        <strain evidence="2">VT107</strain>
    </source>
</reference>
<feature type="compositionally biased region" description="Basic residues" evidence="1">
    <location>
        <begin position="41"/>
        <end position="50"/>
    </location>
</feature>
<evidence type="ECO:0000313" key="3">
    <source>
        <dbReference type="Proteomes" id="UP001148614"/>
    </source>
</evidence>
<evidence type="ECO:0000313" key="2">
    <source>
        <dbReference type="EMBL" id="KAJ3556262.1"/>
    </source>
</evidence>